<keyword evidence="3" id="KW-1185">Reference proteome</keyword>
<dbReference type="Pfam" id="PF03417">
    <property type="entry name" value="AAT"/>
    <property type="match status" value="1"/>
</dbReference>
<dbReference type="EC" id="3.5.1.23" evidence="2"/>
<sequence length="318" mass="36228">METGELIVNLDLPASQRWSFLNDYKVELDELLEYYLNDFEDAGFIFENIGDYKSAVISKELLEEIDFISSISRFSPDQVLVANLYYDVLKFYFGCTVFAFHNQETVFHARNLDWHTDNDLLGKYSKVFHFERHGKIVFKTVGWPGFIGALSGMKPGKFSLTLNAVLSHEAPQISTPISFLLRDILEHNNSFDEARERLEQSSLASDSLILLSGVEKNELAVIERTPSRSAVRFGKDDRVVVANDYKVLINNNMSDSILQITSCGRYDRVLELLGHKMPINSQDCLKILKDDKVMMGITVQQMIFNNKTGELVLIKTGM</sequence>
<dbReference type="PANTHER" id="PTHR28583:SF4">
    <property type="entry name" value="N-ACYLETHANOLAMINE-HYDROLYZING ACID AMIDASE"/>
    <property type="match status" value="1"/>
</dbReference>
<dbReference type="Proteomes" id="UP001185092">
    <property type="component" value="Unassembled WGS sequence"/>
</dbReference>
<dbReference type="PANTHER" id="PTHR28583">
    <property type="entry name" value="ACID AMIDASE"/>
    <property type="match status" value="1"/>
</dbReference>
<dbReference type="GO" id="GO:0017040">
    <property type="term" value="F:N-acylsphingosine amidohydrolase activity"/>
    <property type="evidence" value="ECO:0007669"/>
    <property type="project" value="UniProtKB-EC"/>
</dbReference>
<evidence type="ECO:0000259" key="1">
    <source>
        <dbReference type="Pfam" id="PF03417"/>
    </source>
</evidence>
<dbReference type="InterPro" id="IPR005079">
    <property type="entry name" value="Peptidase_C45_hydrolase"/>
</dbReference>
<dbReference type="Gene3D" id="3.60.60.10">
    <property type="entry name" value="Penicillin V Acylase, Chain A"/>
    <property type="match status" value="1"/>
</dbReference>
<evidence type="ECO:0000313" key="2">
    <source>
        <dbReference type="EMBL" id="MDR6241419.1"/>
    </source>
</evidence>
<dbReference type="NCBIfam" id="NF040521">
    <property type="entry name" value="C45_proenzyme"/>
    <property type="match status" value="1"/>
</dbReference>
<dbReference type="EC" id="3.5.1.-" evidence="2"/>
<reference evidence="2" key="1">
    <citation type="submission" date="2023-07" db="EMBL/GenBank/DDBJ databases">
        <title>Genomic Encyclopedia of Type Strains, Phase IV (KMG-IV): sequencing the most valuable type-strain genomes for metagenomic binning, comparative biology and taxonomic classification.</title>
        <authorList>
            <person name="Goeker M."/>
        </authorList>
    </citation>
    <scope>NUCLEOTIDE SEQUENCE</scope>
    <source>
        <strain evidence="2">DSM 26174</strain>
    </source>
</reference>
<keyword evidence="2" id="KW-0378">Hydrolase</keyword>
<dbReference type="InterPro" id="IPR047794">
    <property type="entry name" value="C45_proenzyme-like"/>
</dbReference>
<protein>
    <submittedName>
        <fullName evidence="2">Acid ceramidase/N-acylethanolamine-hydrolyzing acid amidase</fullName>
        <ecNumber evidence="2">3.5.1.-</ecNumber>
        <ecNumber evidence="2">3.5.1.23</ecNumber>
    </submittedName>
</protein>
<evidence type="ECO:0000313" key="3">
    <source>
        <dbReference type="Proteomes" id="UP001185092"/>
    </source>
</evidence>
<comment type="caution">
    <text evidence="2">The sequence shown here is derived from an EMBL/GenBank/DDBJ whole genome shotgun (WGS) entry which is preliminary data.</text>
</comment>
<organism evidence="2 3">
    <name type="scientific">Aureibacter tunicatorum</name>
    <dbReference type="NCBI Taxonomy" id="866807"/>
    <lineage>
        <taxon>Bacteria</taxon>
        <taxon>Pseudomonadati</taxon>
        <taxon>Bacteroidota</taxon>
        <taxon>Cytophagia</taxon>
        <taxon>Cytophagales</taxon>
        <taxon>Persicobacteraceae</taxon>
        <taxon>Aureibacter</taxon>
    </lineage>
</organism>
<name>A0AAE4BSN9_9BACT</name>
<dbReference type="EMBL" id="JAVDQD010000008">
    <property type="protein sequence ID" value="MDR6241419.1"/>
    <property type="molecule type" value="Genomic_DNA"/>
</dbReference>
<feature type="domain" description="Peptidase C45 hydrolase" evidence="1">
    <location>
        <begin position="104"/>
        <end position="291"/>
    </location>
</feature>
<dbReference type="AlphaFoldDB" id="A0AAE4BSN9"/>
<proteinExistence type="predicted"/>
<dbReference type="RefSeq" id="WP_309942168.1">
    <property type="nucleotide sequence ID" value="NZ_AP025306.1"/>
</dbReference>
<gene>
    <name evidence="2" type="ORF">HNQ88_004506</name>
</gene>
<accession>A0AAE4BSN9</accession>